<reference evidence="3" key="1">
    <citation type="submission" date="2021-06" db="EMBL/GenBank/DDBJ databases">
        <authorList>
            <person name="Kallberg Y."/>
            <person name="Tangrot J."/>
            <person name="Rosling A."/>
        </authorList>
    </citation>
    <scope>NUCLEOTIDE SEQUENCE</scope>
    <source>
        <strain evidence="3">MA453B</strain>
    </source>
</reference>
<evidence type="ECO:0000313" key="4">
    <source>
        <dbReference type="Proteomes" id="UP000789405"/>
    </source>
</evidence>
<dbReference type="Proteomes" id="UP000789405">
    <property type="component" value="Unassembled WGS sequence"/>
</dbReference>
<evidence type="ECO:0000259" key="1">
    <source>
        <dbReference type="PROSITE" id="PS50097"/>
    </source>
</evidence>
<dbReference type="Gene3D" id="3.30.710.10">
    <property type="entry name" value="Potassium Channel Kv1.1, Chain A"/>
    <property type="match status" value="1"/>
</dbReference>
<feature type="non-terminal residue" evidence="3">
    <location>
        <position position="1"/>
    </location>
</feature>
<dbReference type="PROSITE" id="PS50097">
    <property type="entry name" value="BTB"/>
    <property type="match status" value="1"/>
</dbReference>
<comment type="caution">
    <text evidence="3">The sequence shown here is derived from an EMBL/GenBank/DDBJ whole genome shotgun (WGS) entry which is preliminary data.</text>
</comment>
<dbReference type="AlphaFoldDB" id="A0A9N9P6R1"/>
<protein>
    <submittedName>
        <fullName evidence="3">12071_t:CDS:1</fullName>
    </submittedName>
</protein>
<dbReference type="PANTHER" id="PTHR24410:SF23">
    <property type="entry name" value="BTB DOMAIN-CONTAINING PROTEIN-RELATED"/>
    <property type="match status" value="1"/>
</dbReference>
<keyword evidence="4" id="KW-1185">Reference proteome</keyword>
<dbReference type="InterPro" id="IPR000210">
    <property type="entry name" value="BTB/POZ_dom"/>
</dbReference>
<dbReference type="CDD" id="cd18186">
    <property type="entry name" value="BTB_POZ_ZBTB_KLHL-like"/>
    <property type="match status" value="1"/>
</dbReference>
<evidence type="ECO:0000259" key="2">
    <source>
        <dbReference type="PROSITE" id="PS51886"/>
    </source>
</evidence>
<evidence type="ECO:0000313" key="3">
    <source>
        <dbReference type="EMBL" id="CAG8795107.1"/>
    </source>
</evidence>
<accession>A0A9N9P6R1</accession>
<dbReference type="PANTHER" id="PTHR24410">
    <property type="entry name" value="HL07962P-RELATED"/>
    <property type="match status" value="1"/>
</dbReference>
<dbReference type="SUPFAM" id="SSF54695">
    <property type="entry name" value="POZ domain"/>
    <property type="match status" value="1"/>
</dbReference>
<dbReference type="InterPro" id="IPR011333">
    <property type="entry name" value="SKP1/BTB/POZ_sf"/>
</dbReference>
<dbReference type="Pfam" id="PF07534">
    <property type="entry name" value="TLD"/>
    <property type="match status" value="1"/>
</dbReference>
<dbReference type="PROSITE" id="PS51886">
    <property type="entry name" value="TLDC"/>
    <property type="match status" value="1"/>
</dbReference>
<dbReference type="InterPro" id="IPR006571">
    <property type="entry name" value="TLDc_dom"/>
</dbReference>
<gene>
    <name evidence="3" type="ORF">DERYTH_LOCUS22207</name>
</gene>
<sequence>LVNINKRLLQINEQYDVIIRVSKDIDFKNIYAHSQILCARSSYFKTALSNIKKDEKDERPFIFPIQDISTIVFEVILSNFVETSLRKLNGGEVLKLMMINELKIQNAINDILSKNDIVEAILAKLNGAQVLEIIEKSEELIIQKAIANILSNKTFINNILHKFNSNNILNLLRMPNNMKSRKTIDDLLISDDFVKIILDKLNIEQFLQFMNIATKLQNEIIVNNLFSNANFILIVIKFQGVEILHILVEANRLQLQNLFSDMLTFIEQNLENLLRIDAVGVLEMVFKHDICISFREYSIYLICLNPNALFDNPNFIQLNRSILNHILERDDMGKLNEKNIYDHLIRWGAAQNEETSRKNIMTWTDQEFEIFEEVIHDFVRLIRWFTIPSEDFNKIRSLLNNVLPDNLYQNIVDYHLDPNLSSEEMRSYSQKRFLPCTFLLKPRHFKIFESWIEEANQKNISIIQKLFNLNTTNEKKNHFKEITLNTRPTHFSKNNLYDFILLYRGKKNGFNAKKFHDSCDNKGSTLTIIKTSDQRIFGGYNDSNTENHYIERTVSRKNFLFSFDSQNDFSTSKLARVKKNSWVSEYQSDYGPCFGCNKNNFDMYIDSKHLHIPNSNIYPNLKNFISLNSNLLIDDYEVWHVSKKRIHNCAA</sequence>
<dbReference type="Pfam" id="PF00651">
    <property type="entry name" value="BTB"/>
    <property type="match status" value="1"/>
</dbReference>
<dbReference type="EMBL" id="CAJVPY010030183">
    <property type="protein sequence ID" value="CAG8795107.1"/>
    <property type="molecule type" value="Genomic_DNA"/>
</dbReference>
<proteinExistence type="predicted"/>
<dbReference type="InterPro" id="IPR051481">
    <property type="entry name" value="BTB-POZ/Galectin-3-binding"/>
</dbReference>
<organism evidence="3 4">
    <name type="scientific">Dentiscutata erythropus</name>
    <dbReference type="NCBI Taxonomy" id="1348616"/>
    <lineage>
        <taxon>Eukaryota</taxon>
        <taxon>Fungi</taxon>
        <taxon>Fungi incertae sedis</taxon>
        <taxon>Mucoromycota</taxon>
        <taxon>Glomeromycotina</taxon>
        <taxon>Glomeromycetes</taxon>
        <taxon>Diversisporales</taxon>
        <taxon>Gigasporaceae</taxon>
        <taxon>Dentiscutata</taxon>
    </lineage>
</organism>
<dbReference type="OrthoDB" id="2426707at2759"/>
<feature type="domain" description="BTB" evidence="1">
    <location>
        <begin position="15"/>
        <end position="78"/>
    </location>
</feature>
<feature type="non-terminal residue" evidence="3">
    <location>
        <position position="651"/>
    </location>
</feature>
<dbReference type="SMART" id="SM00584">
    <property type="entry name" value="TLDc"/>
    <property type="match status" value="1"/>
</dbReference>
<name>A0A9N9P6R1_9GLOM</name>
<feature type="domain" description="TLDc" evidence="2">
    <location>
        <begin position="465"/>
        <end position="642"/>
    </location>
</feature>